<feature type="compositionally biased region" description="Pro residues" evidence="1">
    <location>
        <begin position="165"/>
        <end position="174"/>
    </location>
</feature>
<feature type="compositionally biased region" description="Low complexity" evidence="1">
    <location>
        <begin position="134"/>
        <end position="150"/>
    </location>
</feature>
<keyword evidence="2" id="KW-1185">Reference proteome</keyword>
<gene>
    <name evidence="3" type="primary">LOC128315376</name>
</gene>
<feature type="compositionally biased region" description="Low complexity" evidence="1">
    <location>
        <begin position="199"/>
        <end position="226"/>
    </location>
</feature>
<dbReference type="RefSeq" id="XP_053077867.1">
    <property type="nucleotide sequence ID" value="XM_053221892.1"/>
</dbReference>
<dbReference type="Proteomes" id="UP001652583">
    <property type="component" value="Chromosome C2"/>
</dbReference>
<evidence type="ECO:0000256" key="1">
    <source>
        <dbReference type="SAM" id="MobiDB-lite"/>
    </source>
</evidence>
<evidence type="ECO:0000313" key="3">
    <source>
        <dbReference type="RefSeq" id="XP_053077867.1"/>
    </source>
</evidence>
<feature type="compositionally biased region" description="Basic and acidic residues" evidence="1">
    <location>
        <begin position="231"/>
        <end position="243"/>
    </location>
</feature>
<organism evidence="2 3">
    <name type="scientific">Acinonyx jubatus</name>
    <name type="common">Cheetah</name>
    <dbReference type="NCBI Taxonomy" id="32536"/>
    <lineage>
        <taxon>Eukaryota</taxon>
        <taxon>Metazoa</taxon>
        <taxon>Chordata</taxon>
        <taxon>Craniata</taxon>
        <taxon>Vertebrata</taxon>
        <taxon>Euteleostomi</taxon>
        <taxon>Mammalia</taxon>
        <taxon>Eutheria</taxon>
        <taxon>Laurasiatheria</taxon>
        <taxon>Carnivora</taxon>
        <taxon>Feliformia</taxon>
        <taxon>Felidae</taxon>
        <taxon>Felinae</taxon>
        <taxon>Acinonyx</taxon>
    </lineage>
</organism>
<accession>A0ABM3Q1R7</accession>
<evidence type="ECO:0000313" key="2">
    <source>
        <dbReference type="Proteomes" id="UP001652583"/>
    </source>
</evidence>
<feature type="compositionally biased region" description="Low complexity" evidence="1">
    <location>
        <begin position="285"/>
        <end position="296"/>
    </location>
</feature>
<proteinExistence type="predicted"/>
<name>A0ABM3Q1R7_ACIJB</name>
<feature type="region of interest" description="Disordered" evidence="1">
    <location>
        <begin position="313"/>
        <end position="395"/>
    </location>
</feature>
<dbReference type="GeneID" id="128315376"/>
<sequence length="395" mass="41955">MAAKFLTKPKDLLLVWCWRITISRKNSCYLTMLRKQFECEKPSWVRRKASNTNQFPNVKSQRAPTLVTLECPSSPETTGKRVPKQVLYPRSTPPPALGVRAPHGSTTGPVPPPPKPGGQEPATLWGPQGACRGSRFSVPPAPRRSAPGAAQTPGRPDQGQELGLPAPPTQPPSPRQCKPAGKPAGELPAEAQARRLQRRAGLCGGRPAALRPPAAARSSRSLPLPRRLQHRAAEARGRRKPEEGGPGQGQRPHDSSSADQAGELGKARRRAESEAPGRALPSALGSGSQATAPSASGAAGSLLLLVCWRQTRGDHGRPRVHGGRCTAERGCGGSAPPGAGRQESSRAPTFRAGRTPAARPCRASGTENHHDGRARVKQRVASGQDLQGMHHQRIL</sequence>
<feature type="region of interest" description="Disordered" evidence="1">
    <location>
        <begin position="70"/>
        <end position="296"/>
    </location>
</feature>
<reference evidence="3" key="1">
    <citation type="submission" date="2025-08" db="UniProtKB">
        <authorList>
            <consortium name="RefSeq"/>
        </authorList>
    </citation>
    <scope>IDENTIFICATION</scope>
    <source>
        <tissue evidence="3">Blood</tissue>
    </source>
</reference>
<protein>
    <submittedName>
        <fullName evidence="3">Translation initiation factor IF-2-like</fullName>
    </submittedName>
</protein>